<organism evidence="1 2">
    <name type="scientific">Fusarium keratoplasticum</name>
    <dbReference type="NCBI Taxonomy" id="1328300"/>
    <lineage>
        <taxon>Eukaryota</taxon>
        <taxon>Fungi</taxon>
        <taxon>Dikarya</taxon>
        <taxon>Ascomycota</taxon>
        <taxon>Pezizomycotina</taxon>
        <taxon>Sordariomycetes</taxon>
        <taxon>Hypocreomycetidae</taxon>
        <taxon>Hypocreales</taxon>
        <taxon>Nectriaceae</taxon>
        <taxon>Fusarium</taxon>
        <taxon>Fusarium solani species complex</taxon>
    </lineage>
</organism>
<gene>
    <name evidence="1" type="ORF">NCS57_00232500</name>
</gene>
<dbReference type="EMBL" id="CM046504">
    <property type="protein sequence ID" value="KAI8679543.1"/>
    <property type="molecule type" value="Genomic_DNA"/>
</dbReference>
<evidence type="ECO:0000313" key="2">
    <source>
        <dbReference type="Proteomes" id="UP001065298"/>
    </source>
</evidence>
<proteinExistence type="predicted"/>
<keyword evidence="2" id="KW-1185">Reference proteome</keyword>
<evidence type="ECO:0000313" key="1">
    <source>
        <dbReference type="EMBL" id="KAI8679543.1"/>
    </source>
</evidence>
<reference evidence="1" key="1">
    <citation type="submission" date="2022-06" db="EMBL/GenBank/DDBJ databases">
        <title>Fusarium solani species complex genomes reveal bases of compartmentalisation and animal pathogenesis.</title>
        <authorList>
            <person name="Tsai I.J."/>
        </authorList>
    </citation>
    <scope>NUCLEOTIDE SEQUENCE</scope>
    <source>
        <strain evidence="1">Fu6.1</strain>
    </source>
</reference>
<sequence length="487" mass="54668">MLALGLWLLAALPLLALLRIVYNVLLHPLRHHPGPKLWAATRIPWCWNQYQGKLNHRLVELHHQYGPAVRVAPDEVSYTSDTAWKTIYGHRTVEMTKDPIFSLVTPTGVPNIVTADRVTHSRHRRLLSHAFSEKALREQEDILVQYCTKLLDQLQARCSDGPLDLAKWFPLTTFDLIGSLAFGQDFSCIDTGEPHPFVACIKGVSRELIMSQMAQYYGFGSLRYFFFLRGSANSRFANAMRAKEMVEDRIARGPTDDRKDFWHHVLAAEDQGKGLTPDEMVVDAFSIAIAGSDGTATALAGTTYLLLTHRDVYQQLQGCVRQEFEAEEDITTLALSNDKVPLLGAVIQEAMRLFPPVAATLPRVVPPGGEAIDGLFVPEGTIVGVNQLAAYHSEKNFGQASKFLPERWLNEQGDCRAVFQPFSVGPRNCLGKNLAKAELRLILARMLWRFDMELLPESQGWMDGRKIYGFWIKPPLMVKFSPRANGV</sequence>
<protein>
    <submittedName>
        <fullName evidence="1">Uncharacterized protein</fullName>
    </submittedName>
</protein>
<comment type="caution">
    <text evidence="1">The sequence shown here is derived from an EMBL/GenBank/DDBJ whole genome shotgun (WGS) entry which is preliminary data.</text>
</comment>
<accession>A0ACC0RA80</accession>
<dbReference type="Proteomes" id="UP001065298">
    <property type="component" value="Chromosome 2"/>
</dbReference>
<name>A0ACC0RA80_9HYPO</name>